<geneLocation type="plasmid" evidence="1 2">
    <name>Csp_135p</name>
</geneLocation>
<evidence type="ECO:0000313" key="2">
    <source>
        <dbReference type="Proteomes" id="UP000011728"/>
    </source>
</evidence>
<evidence type="ECO:0000313" key="1">
    <source>
        <dbReference type="EMBL" id="AGF59598.1"/>
    </source>
</evidence>
<proteinExistence type="predicted"/>
<name>M1MU20_9CLOT</name>
<dbReference type="Proteomes" id="UP000011728">
    <property type="component" value="Plasmid Csp_135p"/>
</dbReference>
<keyword evidence="2" id="KW-1185">Reference proteome</keyword>
<dbReference type="OrthoDB" id="1938371at2"/>
<dbReference type="AlphaFoldDB" id="M1MU20"/>
<reference evidence="1 2" key="1">
    <citation type="submission" date="2013-02" db="EMBL/GenBank/DDBJ databases">
        <title>Genome sequence of Clostridium saccharoperbutylacetonicum N1-4(HMT).</title>
        <authorList>
            <person name="Poehlein A."/>
            <person name="Daniel R."/>
        </authorList>
    </citation>
    <scope>NUCLEOTIDE SEQUENCE [LARGE SCALE GENOMIC DNA]</scope>
    <source>
        <strain evidence="2">N1-4(HMT)</strain>
        <plasmid evidence="2">Plasmid Csp_135p</plasmid>
    </source>
</reference>
<gene>
    <name evidence="1" type="ORF">Cspa_135p00380</name>
</gene>
<dbReference type="HOGENOM" id="CLU_651597_0_0_9"/>
<dbReference type="PATRIC" id="fig|931276.5.peg.5923"/>
<organism evidence="1 2">
    <name type="scientific">Clostridium saccharoperbutylacetonicum N1-4(HMT)</name>
    <dbReference type="NCBI Taxonomy" id="931276"/>
    <lineage>
        <taxon>Bacteria</taxon>
        <taxon>Bacillati</taxon>
        <taxon>Bacillota</taxon>
        <taxon>Clostridia</taxon>
        <taxon>Eubacteriales</taxon>
        <taxon>Clostridiaceae</taxon>
        <taxon>Clostridium</taxon>
    </lineage>
</organism>
<keyword evidence="1" id="KW-0614">Plasmid</keyword>
<dbReference type="KEGG" id="csr:Cspa_135p00380"/>
<dbReference type="EMBL" id="CP004122">
    <property type="protein sequence ID" value="AGF59598.1"/>
    <property type="molecule type" value="Genomic_DNA"/>
</dbReference>
<dbReference type="RefSeq" id="WP_015395905.1">
    <property type="nucleotide sequence ID" value="NC_020292.1"/>
</dbReference>
<protein>
    <submittedName>
        <fullName evidence="1">Low copy number virion structural protein</fullName>
    </submittedName>
</protein>
<accession>M1MU20</accession>
<sequence>MSDFKFAKYTEKIRSMLPFWFQMRKQPAESIGLQFLNFFGIQLDDIEYILNYAYKQTRIEDADTKFVDIVYKAILPSYYDMSSIKIISTKHELLSKADKLYDFFGLGYNYGIIDNNIMQPDYYFLDIENKIIYVREAYDIDDNYEGGQITVELKDGTVNTFALSIHQIWNYFDEFGALLSCPRLYGEKNEEYKNRILDVFKNPANSSKKGLANGISRELGMRKHKIWKDTNEDFVIKDSMVIANLIKVKNEIVKEEEILYTPEGYLVIKALGTNETYVDVSYISGLEIKALIDHSNNKFSNETYNANGMPKDLMLKYVKNIKNNGSIMWDDFMYNEACWIQNSDEYKVDTFGFIPATYDSNIKGFSDYGYFDKGGYERW</sequence>